<gene>
    <name evidence="2" type="ORF">A8C75_13315</name>
</gene>
<accession>A0A1A9EZ25</accession>
<keyword evidence="2" id="KW-0503">Monooxygenase</keyword>
<dbReference type="Gene3D" id="3.30.70.100">
    <property type="match status" value="1"/>
</dbReference>
<dbReference type="Pfam" id="PF03992">
    <property type="entry name" value="ABM"/>
    <property type="match status" value="1"/>
</dbReference>
<dbReference type="InterPro" id="IPR007138">
    <property type="entry name" value="ABM_dom"/>
</dbReference>
<dbReference type="SUPFAM" id="SSF54909">
    <property type="entry name" value="Dimeric alpha+beta barrel"/>
    <property type="match status" value="1"/>
</dbReference>
<dbReference type="AlphaFoldDB" id="A0A1A9EZ25"/>
<dbReference type="STRING" id="1821621.A8C75_13315"/>
<dbReference type="InterPro" id="IPR050744">
    <property type="entry name" value="AI-2_Isomerase_LsrG"/>
</dbReference>
<dbReference type="RefSeq" id="WP_067383197.1">
    <property type="nucleotide sequence ID" value="NZ_CP015839.1"/>
</dbReference>
<evidence type="ECO:0000313" key="2">
    <source>
        <dbReference type="EMBL" id="ANG63354.1"/>
    </source>
</evidence>
<dbReference type="GO" id="GO:0005829">
    <property type="term" value="C:cytosol"/>
    <property type="evidence" value="ECO:0007669"/>
    <property type="project" value="TreeGrafter"/>
</dbReference>
<dbReference type="InterPro" id="IPR011008">
    <property type="entry name" value="Dimeric_a/b-barrel"/>
</dbReference>
<keyword evidence="2" id="KW-0560">Oxidoreductase</keyword>
<dbReference type="KEGG" id="mars:A8C75_13315"/>
<keyword evidence="3" id="KW-1185">Reference proteome</keyword>
<proteinExistence type="predicted"/>
<dbReference type="EMBL" id="CP015839">
    <property type="protein sequence ID" value="ANG63354.1"/>
    <property type="molecule type" value="Genomic_DNA"/>
</dbReference>
<sequence>MYCIFISVDLKPGAKARYLELIAENARASVEREPGCHTFDVLLDREQDNRVYLYEVYESPQALQAHKETPHYLRDREQINALIERQQVLRADVAGFFPPRG</sequence>
<dbReference type="PANTHER" id="PTHR33336:SF3">
    <property type="entry name" value="ABM DOMAIN-CONTAINING PROTEIN"/>
    <property type="match status" value="1"/>
</dbReference>
<evidence type="ECO:0000259" key="1">
    <source>
        <dbReference type="PROSITE" id="PS51725"/>
    </source>
</evidence>
<dbReference type="Proteomes" id="UP000078070">
    <property type="component" value="Chromosome"/>
</dbReference>
<name>A0A1A9EZ25_9GAMM</name>
<dbReference type="OrthoDB" id="9812754at2"/>
<reference evidence="3" key="1">
    <citation type="submission" date="2016-05" db="EMBL/GenBank/DDBJ databases">
        <authorList>
            <person name="Baek K."/>
            <person name="Yang S.-J."/>
        </authorList>
    </citation>
    <scope>NUCLEOTIDE SEQUENCE [LARGE SCALE GENOMIC DNA]</scope>
    <source>
        <strain evidence="3">ST58-10</strain>
    </source>
</reference>
<organism evidence="2 3">
    <name type="scientific">Marinobacterium aestuarii</name>
    <dbReference type="NCBI Taxonomy" id="1821621"/>
    <lineage>
        <taxon>Bacteria</taxon>
        <taxon>Pseudomonadati</taxon>
        <taxon>Pseudomonadota</taxon>
        <taxon>Gammaproteobacteria</taxon>
        <taxon>Oceanospirillales</taxon>
        <taxon>Oceanospirillaceae</taxon>
        <taxon>Marinobacterium</taxon>
    </lineage>
</organism>
<dbReference type="PROSITE" id="PS51725">
    <property type="entry name" value="ABM"/>
    <property type="match status" value="1"/>
</dbReference>
<dbReference type="PANTHER" id="PTHR33336">
    <property type="entry name" value="QUINOL MONOOXYGENASE YGIN-RELATED"/>
    <property type="match status" value="1"/>
</dbReference>
<feature type="domain" description="ABM" evidence="1">
    <location>
        <begin position="2"/>
        <end position="93"/>
    </location>
</feature>
<dbReference type="GO" id="GO:0004497">
    <property type="term" value="F:monooxygenase activity"/>
    <property type="evidence" value="ECO:0007669"/>
    <property type="project" value="UniProtKB-KW"/>
</dbReference>
<protein>
    <submittedName>
        <fullName evidence="2">Antibiotic biosynthesis monooxygenase</fullName>
    </submittedName>
</protein>
<reference evidence="2 3" key="2">
    <citation type="journal article" date="2018" name="Int. J. Syst. Evol. Microbiol.">
        <title>Marinobacterium aestuarii sp. nov., a benzene-degrading marine bacterium isolated from estuary sediment.</title>
        <authorList>
            <person name="Bae S.S."/>
            <person name="Jung J."/>
            <person name="Chung D."/>
            <person name="Baek K."/>
        </authorList>
    </citation>
    <scope>NUCLEOTIDE SEQUENCE [LARGE SCALE GENOMIC DNA]</scope>
    <source>
        <strain evidence="2 3">ST58-10</strain>
    </source>
</reference>
<evidence type="ECO:0000313" key="3">
    <source>
        <dbReference type="Proteomes" id="UP000078070"/>
    </source>
</evidence>